<dbReference type="EMBL" id="AE017194">
    <property type="protein sequence ID" value="AAS41127.1"/>
    <property type="molecule type" value="Genomic_DNA"/>
</dbReference>
<sequence length="408" mass="46210">MENPEKARTYKQARGKGGFIRANWDEVLQLVSASLLYTVMKYGPDRNVGFSPIPAMSMLSHAAGSRFMQLMGGPMLSFYDWYADLPPASPQIWGDQTDVPESSDWYNSGYIMTWGLNVPMTRTSDANFLAEVRYKGTKVVSVSPDFAESTKFADDWISVKQGTDDALAMAMGHVILQEFYVDNQVEYFTKYAKQYTDFPFFVTLKQKGGQFVADRFLNASDIGRETKLGEWKPVLWNENTNDFTTPHGTMGSCWDNEKKWNLRLEDEETGEKIDPRLSLLGMEDAVGTVQIPYFSDDGNKVLERTIPVKKITTEEGEVFVTTVYDLTLANYGVNRGLGGQEPKDFNDEMPFTPAWQEKMTGVKRELIIQIAREFAQNAVDMNGRSMSIVGAGINHWFNNESFNSYFDI</sequence>
<reference evidence="2 3" key="1">
    <citation type="journal article" date="2004" name="Nucleic Acids Res.">
        <title>The genome sequence of Bacillus cereus ATCC 10987 reveals metabolic adaptations and a large plasmid related to Bacillus anthracis pXO1.</title>
        <authorList>
            <person name="Rasko D.A."/>
            <person name="Ravel J."/>
            <person name="Okstad O.A."/>
            <person name="Helgason E."/>
            <person name="Cer R.Z."/>
            <person name="Jiang L."/>
            <person name="Shores K.A."/>
            <person name="Fouts D.E."/>
            <person name="Tourasse N.J."/>
            <person name="Angiuoli S.V."/>
            <person name="Kolonay J."/>
            <person name="Nelson W.C."/>
            <person name="Kolsto A.-B."/>
            <person name="Fraser C.M."/>
            <person name="Read T.D."/>
        </authorList>
    </citation>
    <scope>NUCLEOTIDE SEQUENCE [LARGE SCALE GENOMIC DNA]</scope>
    <source>
        <strain evidence="3">ATCC 10987 / NRS 248</strain>
    </source>
</reference>
<dbReference type="InterPro" id="IPR006656">
    <property type="entry name" value="Mopterin_OxRdtase"/>
</dbReference>
<dbReference type="Pfam" id="PF00384">
    <property type="entry name" value="Molybdopterin"/>
    <property type="match status" value="1"/>
</dbReference>
<gene>
    <name evidence="2" type="ordered locus">BCE_2207</name>
</gene>
<accession>Q739D5</accession>
<dbReference type="InterPro" id="IPR050123">
    <property type="entry name" value="Prok_molybdopt-oxidoreductase"/>
</dbReference>
<organism evidence="2 3">
    <name type="scientific">Bacillus cereus (strain ATCC 10987 / NRS 248)</name>
    <dbReference type="NCBI Taxonomy" id="222523"/>
    <lineage>
        <taxon>Bacteria</taxon>
        <taxon>Bacillati</taxon>
        <taxon>Bacillota</taxon>
        <taxon>Bacilli</taxon>
        <taxon>Bacillales</taxon>
        <taxon>Bacillaceae</taxon>
        <taxon>Bacillus</taxon>
        <taxon>Bacillus cereus group</taxon>
    </lineage>
</organism>
<dbReference type="KEGG" id="bca:BCE_2207"/>
<evidence type="ECO:0000313" key="3">
    <source>
        <dbReference type="Proteomes" id="UP000002527"/>
    </source>
</evidence>
<name>Q739D5_BACC1</name>
<proteinExistence type="predicted"/>
<evidence type="ECO:0000259" key="1">
    <source>
        <dbReference type="Pfam" id="PF00384"/>
    </source>
</evidence>
<dbReference type="PANTHER" id="PTHR43105:SF2">
    <property type="entry name" value="RESPIRATORY NITRATE REDUCTASE 2 ALPHA CHAIN"/>
    <property type="match status" value="1"/>
</dbReference>
<dbReference type="Proteomes" id="UP000002527">
    <property type="component" value="Chromosome"/>
</dbReference>
<dbReference type="HOGENOM" id="CLU_000422_14_0_9"/>
<dbReference type="Gene3D" id="3.40.50.12440">
    <property type="match status" value="1"/>
</dbReference>
<dbReference type="GO" id="GO:0016020">
    <property type="term" value="C:membrane"/>
    <property type="evidence" value="ECO:0007669"/>
    <property type="project" value="TreeGrafter"/>
</dbReference>
<dbReference type="PANTHER" id="PTHR43105">
    <property type="entry name" value="RESPIRATORY NITRATE REDUCTASE"/>
    <property type="match status" value="1"/>
</dbReference>
<evidence type="ECO:0000313" key="2">
    <source>
        <dbReference type="EMBL" id="AAS41127.1"/>
    </source>
</evidence>
<feature type="domain" description="Molybdopterin oxidoreductase" evidence="1">
    <location>
        <begin position="14"/>
        <end position="401"/>
    </location>
</feature>
<dbReference type="AlphaFoldDB" id="Q739D5"/>
<protein>
    <submittedName>
        <fullName evidence="2">Respiratory nitrate reductase, alpha subunit, degenerate</fullName>
    </submittedName>
</protein>
<dbReference type="SUPFAM" id="SSF53706">
    <property type="entry name" value="Formate dehydrogenase/DMSO reductase, domains 1-3"/>
    <property type="match status" value="1"/>
</dbReference>
<dbReference type="GO" id="GO:0016491">
    <property type="term" value="F:oxidoreductase activity"/>
    <property type="evidence" value="ECO:0007669"/>
    <property type="project" value="InterPro"/>
</dbReference>